<dbReference type="AlphaFoldDB" id="A0A1U8BA76"/>
<evidence type="ECO:0000313" key="5">
    <source>
        <dbReference type="RefSeq" id="XP_010276616.1"/>
    </source>
</evidence>
<name>A0A1U8BA76_NELNU</name>
<gene>
    <name evidence="5" type="primary">LOC104611311</name>
</gene>
<dbReference type="KEGG" id="nnu:104611311"/>
<dbReference type="PANTHER" id="PTHR27005:SF492">
    <property type="entry name" value="LOW QUALITY PROTEIN: WALL-ASSOCIATED RECEPTOR KINASE-LIKE 1"/>
    <property type="match status" value="1"/>
</dbReference>
<dbReference type="GeneID" id="104611311"/>
<feature type="domain" description="Protein kinase" evidence="3">
    <location>
        <begin position="24"/>
        <end position="276"/>
    </location>
</feature>
<dbReference type="PANTHER" id="PTHR27005">
    <property type="entry name" value="WALL-ASSOCIATED RECEPTOR KINASE-LIKE 21"/>
    <property type="match status" value="1"/>
</dbReference>
<dbReference type="InterPro" id="IPR045274">
    <property type="entry name" value="WAK-like"/>
</dbReference>
<evidence type="ECO:0000313" key="4">
    <source>
        <dbReference type="Proteomes" id="UP000189703"/>
    </source>
</evidence>
<dbReference type="PROSITE" id="PS50011">
    <property type="entry name" value="PROTEIN_KINASE_DOM"/>
    <property type="match status" value="1"/>
</dbReference>
<proteinExistence type="predicted"/>
<dbReference type="Pfam" id="PF07714">
    <property type="entry name" value="PK_Tyr_Ser-Thr"/>
    <property type="match status" value="1"/>
</dbReference>
<keyword evidence="4" id="KW-1185">Reference proteome</keyword>
<dbReference type="STRING" id="4432.A0A1U8BA76"/>
<dbReference type="RefSeq" id="XP_010276616.1">
    <property type="nucleotide sequence ID" value="XM_010278314.2"/>
</dbReference>
<sequence>MKYRPFSLLRCFSYQEIKRATNNFAPDAIFKDLRFYKMYRGMHDGRAIAVKKFAERMEKSDQTEEIALDICVSEVAVASQVFKHKNFLKLLGYCLESPIPILVYESSCSNGILRDNIFRKFTSATGRDVISWGQRLRIATQIANAVAFLQTAFPRPIIHPFLHSNFVHLDQNFVPKLSDTGFTFLIPRDKTYVETGSNEDLEHLIAPECLSSRHLTEKSGVYGFGGVLLEILTGKMAIASKEVFGALRCLRYNPDQRPTMTEVAKEIRRIQSLQPS</sequence>
<dbReference type="GO" id="GO:0004672">
    <property type="term" value="F:protein kinase activity"/>
    <property type="evidence" value="ECO:0007669"/>
    <property type="project" value="InterPro"/>
</dbReference>
<dbReference type="GO" id="GO:0005524">
    <property type="term" value="F:ATP binding"/>
    <property type="evidence" value="ECO:0007669"/>
    <property type="project" value="UniProtKB-KW"/>
</dbReference>
<protein>
    <submittedName>
        <fullName evidence="5">Non-functional pseudokinase ZED1-like</fullName>
    </submittedName>
</protein>
<reference evidence="5" key="1">
    <citation type="submission" date="2025-08" db="UniProtKB">
        <authorList>
            <consortium name="RefSeq"/>
        </authorList>
    </citation>
    <scope>IDENTIFICATION</scope>
</reference>
<dbReference type="OMA" id="NPSKEYM"/>
<keyword evidence="1" id="KW-0547">Nucleotide-binding</keyword>
<evidence type="ECO:0000256" key="2">
    <source>
        <dbReference type="ARBA" id="ARBA00022840"/>
    </source>
</evidence>
<dbReference type="OrthoDB" id="75710at2759"/>
<dbReference type="eggNOG" id="KOG1187">
    <property type="taxonomic scope" value="Eukaryota"/>
</dbReference>
<dbReference type="InParanoid" id="A0A1U8BA76"/>
<keyword evidence="2" id="KW-0067">ATP-binding</keyword>
<dbReference type="SUPFAM" id="SSF56112">
    <property type="entry name" value="Protein kinase-like (PK-like)"/>
    <property type="match status" value="1"/>
</dbReference>
<dbReference type="GO" id="GO:0007166">
    <property type="term" value="P:cell surface receptor signaling pathway"/>
    <property type="evidence" value="ECO:0000318"/>
    <property type="project" value="GO_Central"/>
</dbReference>
<dbReference type="Gene3D" id="1.10.510.10">
    <property type="entry name" value="Transferase(Phosphotransferase) domain 1"/>
    <property type="match status" value="1"/>
</dbReference>
<evidence type="ECO:0000259" key="3">
    <source>
        <dbReference type="PROSITE" id="PS50011"/>
    </source>
</evidence>
<dbReference type="GO" id="GO:0005886">
    <property type="term" value="C:plasma membrane"/>
    <property type="evidence" value="ECO:0000318"/>
    <property type="project" value="GO_Central"/>
</dbReference>
<dbReference type="InterPro" id="IPR011009">
    <property type="entry name" value="Kinase-like_dom_sf"/>
</dbReference>
<dbReference type="Gene3D" id="3.30.200.20">
    <property type="entry name" value="Phosphorylase Kinase, domain 1"/>
    <property type="match status" value="1"/>
</dbReference>
<accession>A0A1U8BA76</accession>
<dbReference type="InterPro" id="IPR000719">
    <property type="entry name" value="Prot_kinase_dom"/>
</dbReference>
<dbReference type="InterPro" id="IPR001245">
    <property type="entry name" value="Ser-Thr/Tyr_kinase_cat_dom"/>
</dbReference>
<evidence type="ECO:0000256" key="1">
    <source>
        <dbReference type="ARBA" id="ARBA00022741"/>
    </source>
</evidence>
<organism evidence="4 5">
    <name type="scientific">Nelumbo nucifera</name>
    <name type="common">Sacred lotus</name>
    <dbReference type="NCBI Taxonomy" id="4432"/>
    <lineage>
        <taxon>Eukaryota</taxon>
        <taxon>Viridiplantae</taxon>
        <taxon>Streptophyta</taxon>
        <taxon>Embryophyta</taxon>
        <taxon>Tracheophyta</taxon>
        <taxon>Spermatophyta</taxon>
        <taxon>Magnoliopsida</taxon>
        <taxon>Proteales</taxon>
        <taxon>Nelumbonaceae</taxon>
        <taxon>Nelumbo</taxon>
    </lineage>
</organism>
<dbReference type="Proteomes" id="UP000189703">
    <property type="component" value="Unplaced"/>
</dbReference>